<dbReference type="Gene3D" id="3.50.30.60">
    <property type="entry name" value="LD-carboxypeptidase A C-terminal domain-like"/>
    <property type="match status" value="1"/>
</dbReference>
<dbReference type="SUPFAM" id="SSF52317">
    <property type="entry name" value="Class I glutamine amidotransferase-like"/>
    <property type="match status" value="1"/>
</dbReference>
<keyword evidence="6" id="KW-0645">Protease</keyword>
<dbReference type="PANTHER" id="PTHR30237:SF5">
    <property type="entry name" value="CARBOXYPEPTIDASE VC_A0337-RELATED"/>
    <property type="match status" value="1"/>
</dbReference>
<evidence type="ECO:0000256" key="1">
    <source>
        <dbReference type="ARBA" id="ARBA00010233"/>
    </source>
</evidence>
<dbReference type="EMBL" id="FMUI01000003">
    <property type="protein sequence ID" value="SCX44220.1"/>
    <property type="molecule type" value="Genomic_DNA"/>
</dbReference>
<feature type="active site" description="Nucleophile" evidence="3">
    <location>
        <position position="118"/>
    </location>
</feature>
<feature type="active site" description="Charge relay system" evidence="3">
    <location>
        <position position="311"/>
    </location>
</feature>
<dbReference type="AlphaFoldDB" id="A0A1G4XT74"/>
<keyword evidence="2" id="KW-0378">Hydrolase</keyword>
<dbReference type="PANTHER" id="PTHR30237">
    <property type="entry name" value="MURAMOYLTETRAPEPTIDE CARBOXYPEPTIDASE"/>
    <property type="match status" value="1"/>
</dbReference>
<sequence length="344" mass="38207">MINISKPLLAPPLQVGDTIGFFSSSAPVTTTAPNRFSRGKRFLEEKGFRLKAGRLTGKSDFYRSGTIAERAQEFNELIRDPHIRCVMSTIGGNNSNALLPYIDYDALQADPKIIIGYSDTTALLAGIYARTGLITFYGPALVASFGEFPPLVDATYRAFIEILCGQNNGHYDYVLPEKWTDERLNWDDAEPVRTKTLYANNCRFIGQGLQTGRVIGGNLNTLSGIWGSEWMPEIRSGDILFIEDSLKDIATVERSFAMLKLNGIFKKVRAILLGKHELFDNAGSGRTPYDVLREVLGDENVPIVDGFDCCHTHPMLTLPLGSTLTIDFDNHKVSIVEPYLSDRQ</sequence>
<feature type="domain" description="LD-carboxypeptidase N-terminal" evidence="4">
    <location>
        <begin position="19"/>
        <end position="138"/>
    </location>
</feature>
<evidence type="ECO:0000259" key="5">
    <source>
        <dbReference type="Pfam" id="PF17676"/>
    </source>
</evidence>
<dbReference type="GO" id="GO:0004180">
    <property type="term" value="F:carboxypeptidase activity"/>
    <property type="evidence" value="ECO:0007669"/>
    <property type="project" value="UniProtKB-KW"/>
</dbReference>
<evidence type="ECO:0000256" key="3">
    <source>
        <dbReference type="PIRSR" id="PIRSR028757-1"/>
    </source>
</evidence>
<comment type="similarity">
    <text evidence="1">Belongs to the peptidase S66 family.</text>
</comment>
<keyword evidence="6" id="KW-0121">Carboxypeptidase</keyword>
<comment type="caution">
    <text evidence="6">The sequence shown here is derived from an EMBL/GenBank/DDBJ whole genome shotgun (WGS) entry which is preliminary data.</text>
</comment>
<feature type="active site" description="Charge relay system" evidence="3">
    <location>
        <position position="243"/>
    </location>
</feature>
<name>A0A1G4XT74_9ENTR</name>
<gene>
    <name evidence="6" type="ORF">SAMN02927897_01363</name>
</gene>
<evidence type="ECO:0000256" key="2">
    <source>
        <dbReference type="ARBA" id="ARBA00022801"/>
    </source>
</evidence>
<dbReference type="InterPro" id="IPR003507">
    <property type="entry name" value="S66_fam"/>
</dbReference>
<reference evidence="6 7" key="1">
    <citation type="submission" date="2016-10" db="EMBL/GenBank/DDBJ databases">
        <authorList>
            <person name="Varghese N."/>
            <person name="Submissions S."/>
        </authorList>
    </citation>
    <scope>NUCLEOTIDE SEQUENCE [LARGE SCALE GENOMIC DNA]</scope>
    <source>
        <strain evidence="6 7">CGMCC 1.12102</strain>
    </source>
</reference>
<dbReference type="Proteomes" id="UP000183569">
    <property type="component" value="Unassembled WGS sequence"/>
</dbReference>
<dbReference type="InterPro" id="IPR040921">
    <property type="entry name" value="Peptidase_S66C"/>
</dbReference>
<dbReference type="Pfam" id="PF02016">
    <property type="entry name" value="Peptidase_S66"/>
    <property type="match status" value="1"/>
</dbReference>
<dbReference type="PIRSF" id="PIRSF028757">
    <property type="entry name" value="LD-carboxypeptidase"/>
    <property type="match status" value="1"/>
</dbReference>
<accession>A0A1G4XT74</accession>
<dbReference type="Gene3D" id="3.40.50.10740">
    <property type="entry name" value="Class I glutamine amidotransferase-like"/>
    <property type="match status" value="1"/>
</dbReference>
<dbReference type="CDD" id="cd07062">
    <property type="entry name" value="Peptidase_S66_mccF_like"/>
    <property type="match status" value="1"/>
</dbReference>
<proteinExistence type="inferred from homology"/>
<organism evidence="6 7">
    <name type="scientific">Kosakonia sacchari</name>
    <dbReference type="NCBI Taxonomy" id="1158459"/>
    <lineage>
        <taxon>Bacteria</taxon>
        <taxon>Pseudomonadati</taxon>
        <taxon>Pseudomonadota</taxon>
        <taxon>Gammaproteobacteria</taxon>
        <taxon>Enterobacterales</taxon>
        <taxon>Enterobacteriaceae</taxon>
        <taxon>Kosakonia</taxon>
    </lineage>
</organism>
<dbReference type="InterPro" id="IPR027478">
    <property type="entry name" value="LdcA_N"/>
</dbReference>
<evidence type="ECO:0000313" key="6">
    <source>
        <dbReference type="EMBL" id="SCX44220.1"/>
    </source>
</evidence>
<dbReference type="InterPro" id="IPR040449">
    <property type="entry name" value="Peptidase_S66_N"/>
</dbReference>
<dbReference type="InterPro" id="IPR027461">
    <property type="entry name" value="Carboxypeptidase_A_C_sf"/>
</dbReference>
<dbReference type="SUPFAM" id="SSF141986">
    <property type="entry name" value="LD-carboxypeptidase A C-terminal domain-like"/>
    <property type="match status" value="1"/>
</dbReference>
<dbReference type="RefSeq" id="WP_017457110.1">
    <property type="nucleotide sequence ID" value="NZ_FMUI01000003.1"/>
</dbReference>
<dbReference type="Pfam" id="PF17676">
    <property type="entry name" value="Peptidase_S66C"/>
    <property type="match status" value="1"/>
</dbReference>
<feature type="domain" description="LD-carboxypeptidase C-terminal" evidence="5">
    <location>
        <begin position="211"/>
        <end position="326"/>
    </location>
</feature>
<evidence type="ECO:0000259" key="4">
    <source>
        <dbReference type="Pfam" id="PF02016"/>
    </source>
</evidence>
<dbReference type="InterPro" id="IPR029062">
    <property type="entry name" value="Class_I_gatase-like"/>
</dbReference>
<dbReference type="GeneID" id="23845855"/>
<protein>
    <submittedName>
        <fullName evidence="6">Muramoyltetrapeptide carboxypeptidase LdcA (Peptidoglycan recycling)</fullName>
    </submittedName>
</protein>
<evidence type="ECO:0000313" key="7">
    <source>
        <dbReference type="Proteomes" id="UP000183569"/>
    </source>
</evidence>